<dbReference type="Pfam" id="PF14097">
    <property type="entry name" value="SpoVAE"/>
    <property type="match status" value="1"/>
</dbReference>
<dbReference type="OrthoDB" id="1679631at2"/>
<comment type="caution">
    <text evidence="1">The sequence shown here is derived from an EMBL/GenBank/DDBJ whole genome shotgun (WGS) entry which is preliminary data.</text>
</comment>
<dbReference type="EMBL" id="MIJF01000067">
    <property type="protein sequence ID" value="OEF97244.1"/>
    <property type="molecule type" value="Genomic_DNA"/>
</dbReference>
<gene>
    <name evidence="1" type="ORF">BHF71_03660</name>
</gene>
<organism evidence="1 2">
    <name type="scientific">Vulcanibacillus modesticaldus</name>
    <dbReference type="NCBI Taxonomy" id="337097"/>
    <lineage>
        <taxon>Bacteria</taxon>
        <taxon>Bacillati</taxon>
        <taxon>Bacillota</taxon>
        <taxon>Bacilli</taxon>
        <taxon>Bacillales</taxon>
        <taxon>Bacillaceae</taxon>
        <taxon>Vulcanibacillus</taxon>
    </lineage>
</organism>
<keyword evidence="2" id="KW-1185">Reference proteome</keyword>
<name>A0A1D2YSF2_9BACI</name>
<dbReference type="RefSeq" id="WP_069657457.1">
    <property type="nucleotide sequence ID" value="NZ_MIJF01000067.1"/>
</dbReference>
<dbReference type="InterPro" id="IPR025914">
    <property type="entry name" value="SpoVAE"/>
</dbReference>
<reference evidence="1 2" key="1">
    <citation type="submission" date="2016-09" db="EMBL/GenBank/DDBJ databases">
        <title>Draft genome sequence for the type strain of Vulcanibacillus modesticaldus BR, a strictly anaerobic, moderately thermophilic, and nitrate-reducing bacterium from deep sea-hydrothermal vents of the Mid-Atlantic Ridge.</title>
        <authorList>
            <person name="Abin C.A."/>
            <person name="Hollibaugh J.T."/>
        </authorList>
    </citation>
    <scope>NUCLEOTIDE SEQUENCE [LARGE SCALE GENOMIC DNA]</scope>
    <source>
        <strain evidence="1 2">BR</strain>
    </source>
</reference>
<proteinExistence type="predicted"/>
<dbReference type="AlphaFoldDB" id="A0A1D2YSF2"/>
<dbReference type="Proteomes" id="UP000243739">
    <property type="component" value="Unassembled WGS sequence"/>
</dbReference>
<dbReference type="STRING" id="337097.BHF71_03660"/>
<evidence type="ECO:0000313" key="1">
    <source>
        <dbReference type="EMBL" id="OEF97244.1"/>
    </source>
</evidence>
<protein>
    <submittedName>
        <fullName evidence="1">Stage V sporulation protein AE</fullName>
    </submittedName>
</protein>
<sequence>MGRKRKVILITDGDVIAKTVIEETAKKIGGRCISLSAGNPTPFSGEEILEMIKQTPKDPVLVMFDDNGHRYKGDGEKALEYIANHPDITVLGVLAVASNTTNVNGVKVDFSIDRNGRITRSGVNKDGDKVGGPLRIYGDTVDVLNRLEIPLVIGIGDIGKMGGKDSIKKGSPITYKAIKLIMEWGEQHEEKNEVTRKK</sequence>
<accession>A0A1D2YSF2</accession>
<evidence type="ECO:0000313" key="2">
    <source>
        <dbReference type="Proteomes" id="UP000243739"/>
    </source>
</evidence>